<dbReference type="OrthoDB" id="5194587at2"/>
<dbReference type="GO" id="GO:0043856">
    <property type="term" value="F:anti-sigma factor antagonist activity"/>
    <property type="evidence" value="ECO:0007669"/>
    <property type="project" value="InterPro"/>
</dbReference>
<dbReference type="Proteomes" id="UP000317303">
    <property type="component" value="Unassembled WGS sequence"/>
</dbReference>
<dbReference type="Pfam" id="PF01740">
    <property type="entry name" value="STAS"/>
    <property type="match status" value="1"/>
</dbReference>
<evidence type="ECO:0000313" key="5">
    <source>
        <dbReference type="Proteomes" id="UP000317303"/>
    </source>
</evidence>
<protein>
    <recommendedName>
        <fullName evidence="2">Anti-sigma factor antagonist</fullName>
    </recommendedName>
</protein>
<comment type="caution">
    <text evidence="4">The sequence shown here is derived from an EMBL/GenBank/DDBJ whole genome shotgun (WGS) entry which is preliminary data.</text>
</comment>
<dbReference type="InterPro" id="IPR036513">
    <property type="entry name" value="STAS_dom_sf"/>
</dbReference>
<dbReference type="Gene3D" id="3.30.750.24">
    <property type="entry name" value="STAS domain"/>
    <property type="match status" value="1"/>
</dbReference>
<comment type="similarity">
    <text evidence="1 2">Belongs to the anti-sigma-factor antagonist family.</text>
</comment>
<evidence type="ECO:0000313" key="4">
    <source>
        <dbReference type="EMBL" id="TWH19383.1"/>
    </source>
</evidence>
<sequence length="107" mass="11215">MELVITADRSDDAVFVRAKGEVDLGTVAQLTSALDAACEEATPPMAVVADLSGVTFLASSGLSALVRAHERCQEDGTALRVIVGNRAVLRGFQVTGLDTLLDIREGE</sequence>
<dbReference type="SUPFAM" id="SSF52091">
    <property type="entry name" value="SpoIIaa-like"/>
    <property type="match status" value="1"/>
</dbReference>
<dbReference type="InterPro" id="IPR002645">
    <property type="entry name" value="STAS_dom"/>
</dbReference>
<evidence type="ECO:0000256" key="1">
    <source>
        <dbReference type="ARBA" id="ARBA00009013"/>
    </source>
</evidence>
<evidence type="ECO:0000259" key="3">
    <source>
        <dbReference type="PROSITE" id="PS50801"/>
    </source>
</evidence>
<feature type="domain" description="STAS" evidence="3">
    <location>
        <begin position="3"/>
        <end position="107"/>
    </location>
</feature>
<keyword evidence="5" id="KW-1185">Reference proteome</keyword>
<dbReference type="PROSITE" id="PS50801">
    <property type="entry name" value="STAS"/>
    <property type="match status" value="1"/>
</dbReference>
<dbReference type="InterPro" id="IPR003658">
    <property type="entry name" value="Anti-sigma_ant"/>
</dbReference>
<reference evidence="4 5" key="1">
    <citation type="submission" date="2019-07" db="EMBL/GenBank/DDBJ databases">
        <title>R&amp;d 2014.</title>
        <authorList>
            <person name="Klenk H.-P."/>
        </authorList>
    </citation>
    <scope>NUCLEOTIDE SEQUENCE [LARGE SCALE GENOMIC DNA]</scope>
    <source>
        <strain evidence="4 5">DSM 43194</strain>
    </source>
</reference>
<organism evidence="4 5">
    <name type="scientific">Prauserella rugosa</name>
    <dbReference type="NCBI Taxonomy" id="43354"/>
    <lineage>
        <taxon>Bacteria</taxon>
        <taxon>Bacillati</taxon>
        <taxon>Actinomycetota</taxon>
        <taxon>Actinomycetes</taxon>
        <taxon>Pseudonocardiales</taxon>
        <taxon>Pseudonocardiaceae</taxon>
        <taxon>Prauserella</taxon>
    </lineage>
</organism>
<dbReference type="RefSeq" id="WP_036875660.1">
    <property type="nucleotide sequence ID" value="NZ_JOIJ01000002.1"/>
</dbReference>
<proteinExistence type="inferred from homology"/>
<gene>
    <name evidence="4" type="ORF">JD82_01206</name>
</gene>
<dbReference type="NCBIfam" id="TIGR00377">
    <property type="entry name" value="ant_ant_sig"/>
    <property type="match status" value="1"/>
</dbReference>
<accession>A0A660CCA6</accession>
<dbReference type="AlphaFoldDB" id="A0A660CCA6"/>
<dbReference type="EMBL" id="VLJV01000001">
    <property type="protein sequence ID" value="TWH19383.1"/>
    <property type="molecule type" value="Genomic_DNA"/>
</dbReference>
<name>A0A660CCA6_9PSEU</name>
<dbReference type="PANTHER" id="PTHR33495:SF2">
    <property type="entry name" value="ANTI-SIGMA FACTOR ANTAGONIST TM_1081-RELATED"/>
    <property type="match status" value="1"/>
</dbReference>
<evidence type="ECO:0000256" key="2">
    <source>
        <dbReference type="RuleBase" id="RU003749"/>
    </source>
</evidence>
<dbReference type="CDD" id="cd07043">
    <property type="entry name" value="STAS_anti-anti-sigma_factors"/>
    <property type="match status" value="1"/>
</dbReference>
<dbReference type="PANTHER" id="PTHR33495">
    <property type="entry name" value="ANTI-SIGMA FACTOR ANTAGONIST TM_1081-RELATED-RELATED"/>
    <property type="match status" value="1"/>
</dbReference>